<accession>A0A5B8M5Z4</accession>
<dbReference type="OrthoDB" id="9780991at2"/>
<dbReference type="PANTHER" id="PTHR30061">
    <property type="entry name" value="MALTOSE-BINDING PERIPLASMIC PROTEIN"/>
    <property type="match status" value="1"/>
</dbReference>
<name>A0A5B8M5Z4_9MICO</name>
<protein>
    <submittedName>
        <fullName evidence="5">Extracellular solute-binding protein</fullName>
    </submittedName>
</protein>
<dbReference type="SUPFAM" id="SSF53850">
    <property type="entry name" value="Periplasmic binding protein-like II"/>
    <property type="match status" value="1"/>
</dbReference>
<dbReference type="EMBL" id="CP042305">
    <property type="protein sequence ID" value="QDZ16208.1"/>
    <property type="molecule type" value="Genomic_DNA"/>
</dbReference>
<organism evidence="5 6">
    <name type="scientific">Humibacter ginsenosidimutans</name>
    <dbReference type="NCBI Taxonomy" id="2599293"/>
    <lineage>
        <taxon>Bacteria</taxon>
        <taxon>Bacillati</taxon>
        <taxon>Actinomycetota</taxon>
        <taxon>Actinomycetes</taxon>
        <taxon>Micrococcales</taxon>
        <taxon>Microbacteriaceae</taxon>
        <taxon>Humibacter</taxon>
    </lineage>
</organism>
<dbReference type="AlphaFoldDB" id="A0A5B8M5Z4"/>
<dbReference type="GO" id="GO:0042956">
    <property type="term" value="P:maltodextrin transmembrane transport"/>
    <property type="evidence" value="ECO:0007669"/>
    <property type="project" value="TreeGrafter"/>
</dbReference>
<evidence type="ECO:0000313" key="6">
    <source>
        <dbReference type="Proteomes" id="UP000320216"/>
    </source>
</evidence>
<dbReference type="GO" id="GO:1901982">
    <property type="term" value="F:maltose binding"/>
    <property type="evidence" value="ECO:0007669"/>
    <property type="project" value="TreeGrafter"/>
</dbReference>
<dbReference type="PROSITE" id="PS51257">
    <property type="entry name" value="PROKAR_LIPOPROTEIN"/>
    <property type="match status" value="1"/>
</dbReference>
<dbReference type="Pfam" id="PF01547">
    <property type="entry name" value="SBP_bac_1"/>
    <property type="match status" value="1"/>
</dbReference>
<dbReference type="GO" id="GO:0015768">
    <property type="term" value="P:maltose transport"/>
    <property type="evidence" value="ECO:0007669"/>
    <property type="project" value="TreeGrafter"/>
</dbReference>
<comment type="similarity">
    <text evidence="1">Belongs to the bacterial solute-binding protein 1 family.</text>
</comment>
<keyword evidence="2" id="KW-0813">Transport</keyword>
<dbReference type="InterPro" id="IPR006059">
    <property type="entry name" value="SBP"/>
</dbReference>
<evidence type="ECO:0000256" key="2">
    <source>
        <dbReference type="ARBA" id="ARBA00022448"/>
    </source>
</evidence>
<evidence type="ECO:0000256" key="3">
    <source>
        <dbReference type="ARBA" id="ARBA00022729"/>
    </source>
</evidence>
<feature type="signal peptide" evidence="4">
    <location>
        <begin position="1"/>
        <end position="30"/>
    </location>
</feature>
<evidence type="ECO:0000256" key="4">
    <source>
        <dbReference type="SAM" id="SignalP"/>
    </source>
</evidence>
<dbReference type="CDD" id="cd14747">
    <property type="entry name" value="PBP2_MalE"/>
    <property type="match status" value="1"/>
</dbReference>
<gene>
    <name evidence="5" type="ORF">FPZ11_16860</name>
</gene>
<sequence>MLRKLRPAVIAAVALTAALALTSCSSGGTASGGDKGTDLAKVDGKGKTLSVWVMNGDLSQKTVDAINVKFEKATGAKVKVQIQQWDGITTKLNTALAGSSAPDVVDVGNTQVASYAASGGLADLTSYKSQLEQGQTWLGGLVDPATIDGKLYGVPSFAGDRAVVYNKKMWAEAGITTTPTTYDEFTADLDKIKAKNTATNFSPIYVPGQQWYVGVQFVWDAGGEIAAKHGSSWKAGFSSAAAQKGLKQFKEFQNSYSTAASRTLNTDVPDQDAVFANGQTSALMTTSAHITKIIGQNAALKDEIGTFPLPGISGKNQPVMLGGSVWSVAQKSKQKDLAAAWTRIAASPEIQNDYVFGTDNWIPNSEQGIKKAQNSGLNDQAKGFFTAALRSKATPAAANWATIEGDKTMEQFFQSIVTGTDVSDAAAKTDAHIETTLNSK</sequence>
<dbReference type="GO" id="GO:0055052">
    <property type="term" value="C:ATP-binding cassette (ABC) transporter complex, substrate-binding subunit-containing"/>
    <property type="evidence" value="ECO:0007669"/>
    <property type="project" value="TreeGrafter"/>
</dbReference>
<dbReference type="Gene3D" id="3.40.190.10">
    <property type="entry name" value="Periplasmic binding protein-like II"/>
    <property type="match status" value="2"/>
</dbReference>
<evidence type="ECO:0000313" key="5">
    <source>
        <dbReference type="EMBL" id="QDZ16208.1"/>
    </source>
</evidence>
<proteinExistence type="inferred from homology"/>
<keyword evidence="6" id="KW-1185">Reference proteome</keyword>
<keyword evidence="3 4" id="KW-0732">Signal</keyword>
<dbReference type="RefSeq" id="WP_146322212.1">
    <property type="nucleotide sequence ID" value="NZ_CP042305.1"/>
</dbReference>
<feature type="chain" id="PRO_5039165587" evidence="4">
    <location>
        <begin position="31"/>
        <end position="440"/>
    </location>
</feature>
<dbReference type="Proteomes" id="UP000320216">
    <property type="component" value="Chromosome"/>
</dbReference>
<reference evidence="5 6" key="1">
    <citation type="submission" date="2019-07" db="EMBL/GenBank/DDBJ databases">
        <title>Full genome sequence of Humibacter sp. WJ7-1.</title>
        <authorList>
            <person name="Im W.-T."/>
        </authorList>
    </citation>
    <scope>NUCLEOTIDE SEQUENCE [LARGE SCALE GENOMIC DNA]</scope>
    <source>
        <strain evidence="5 6">WJ7-1</strain>
    </source>
</reference>
<dbReference type="KEGG" id="huw:FPZ11_16860"/>
<evidence type="ECO:0000256" key="1">
    <source>
        <dbReference type="ARBA" id="ARBA00008520"/>
    </source>
</evidence>
<dbReference type="PANTHER" id="PTHR30061:SF50">
    <property type="entry name" value="MALTOSE_MALTODEXTRIN-BINDING PERIPLASMIC PROTEIN"/>
    <property type="match status" value="1"/>
</dbReference>